<evidence type="ECO:0000313" key="8">
    <source>
        <dbReference type="EMBL" id="EEI24086.1"/>
    </source>
</evidence>
<feature type="binding site" evidence="5">
    <location>
        <position position="192"/>
    </location>
    <ligand>
        <name>S-adenosyl-L-methionine</name>
        <dbReference type="ChEBI" id="CHEBI:59789"/>
    </ligand>
</feature>
<keyword evidence="4" id="KW-0479">Metal-binding</keyword>
<evidence type="ECO:0000256" key="4">
    <source>
        <dbReference type="PIRSR" id="PIRSR018249-1"/>
    </source>
</evidence>
<dbReference type="SUPFAM" id="SSF53335">
    <property type="entry name" value="S-adenosyl-L-methionine-dependent methyltransferases"/>
    <property type="match status" value="1"/>
</dbReference>
<evidence type="ECO:0000259" key="7">
    <source>
        <dbReference type="Pfam" id="PF21302"/>
    </source>
</evidence>
<dbReference type="HOGENOM" id="CLU_050931_2_0_9"/>
<keyword evidence="2 8" id="KW-0808">Transferase</keyword>
<evidence type="ECO:0000313" key="9">
    <source>
        <dbReference type="Proteomes" id="UP000003752"/>
    </source>
</evidence>
<dbReference type="AlphaFoldDB" id="C0XKI3"/>
<keyword evidence="9" id="KW-1185">Reference proteome</keyword>
<feature type="binding site" evidence="4">
    <location>
        <position position="20"/>
    </location>
    <ligand>
        <name>Zn(2+)</name>
        <dbReference type="ChEBI" id="CHEBI:29105"/>
    </ligand>
</feature>
<accession>C0XKI3</accession>
<feature type="binding site" evidence="5">
    <location>
        <begin position="104"/>
        <end position="105"/>
    </location>
    <ligand>
        <name>S-adenosyl-L-methionine</name>
        <dbReference type="ChEBI" id="CHEBI:59789"/>
    </ligand>
</feature>
<dbReference type="SMR" id="C0XKI3"/>
<dbReference type="GO" id="GO:0008168">
    <property type="term" value="F:methyltransferase activity"/>
    <property type="evidence" value="ECO:0007669"/>
    <property type="project" value="UniProtKB-KW"/>
</dbReference>
<dbReference type="PANTHER" id="PTHR43464">
    <property type="entry name" value="METHYLTRANSFERASE"/>
    <property type="match status" value="1"/>
</dbReference>
<sequence>MKKIEKATAFVNENRDLFRCPVCERPFERVAGFSLVCPNNHSFDISKKGTLYFLTKSANNEYDKQMLASRQRILQAGLFDGLIQKISTFLKAAPETILDVGCGEGTPLARLLRKRANADTAIGFDISKDGINLATQHETRAFFCVADLARLPFNTSVFSTVIDLFSPSSYSEFNRVIKPGGQLIKIIPNSGYLQELRQLLYGTDQANSSYSNQKVLDLFTTHYPHSSIYPLRYQFQIPAGLQRDMMIMTPLHWGRGQSSHSSVQLETLTKITVDVSILINHFNDGGKNG</sequence>
<dbReference type="PATRIC" id="fig|1423757.3.peg.2054"/>
<dbReference type="InterPro" id="IPR016718">
    <property type="entry name" value="rRNA_m1G-MeTrfase_A_prd"/>
</dbReference>
<evidence type="ECO:0000259" key="6">
    <source>
        <dbReference type="Pfam" id="PF13847"/>
    </source>
</evidence>
<feature type="binding site" evidence="5">
    <location>
        <position position="79"/>
    </location>
    <ligand>
        <name>S-adenosyl-L-methionine</name>
        <dbReference type="ChEBI" id="CHEBI:59789"/>
    </ligand>
</feature>
<evidence type="ECO:0000256" key="2">
    <source>
        <dbReference type="ARBA" id="ARBA00022679"/>
    </source>
</evidence>
<dbReference type="PIRSF" id="PIRSF018249">
    <property type="entry name" value="MyrA_prd"/>
    <property type="match status" value="1"/>
</dbReference>
<dbReference type="PANTHER" id="PTHR43464:SF19">
    <property type="entry name" value="UBIQUINONE BIOSYNTHESIS O-METHYLTRANSFERASE, MITOCHONDRIAL"/>
    <property type="match status" value="1"/>
</dbReference>
<feature type="binding site" evidence="4">
    <location>
        <position position="41"/>
    </location>
    <ligand>
        <name>Zn(2+)</name>
        <dbReference type="ChEBI" id="CHEBI:29105"/>
    </ligand>
</feature>
<dbReference type="GO" id="GO:0032259">
    <property type="term" value="P:methylation"/>
    <property type="evidence" value="ECO:0007669"/>
    <property type="project" value="UniProtKB-KW"/>
</dbReference>
<protein>
    <submittedName>
        <fullName evidence="8">Methyltransferase domain protein</fullName>
    </submittedName>
</protein>
<keyword evidence="3 5" id="KW-0949">S-adenosyl-L-methionine</keyword>
<organism evidence="8 9">
    <name type="scientific">Lentilactobacillus hilgardii (strain ATCC 8290 / DSM 20176 / CCUG 30140 / JCM 1155 / KCTC 3500 / NBRC 15886 / NCIMB 8040 / NRRL B-1843 / 9)</name>
    <dbReference type="NCBI Taxonomy" id="1423757"/>
    <lineage>
        <taxon>Bacteria</taxon>
        <taxon>Bacillati</taxon>
        <taxon>Bacillota</taxon>
        <taxon>Bacilli</taxon>
        <taxon>Lactobacillales</taxon>
        <taxon>Lactobacillaceae</taxon>
        <taxon>Lentilactobacillus</taxon>
    </lineage>
</organism>
<dbReference type="InterPro" id="IPR048647">
    <property type="entry name" value="RlmA_N"/>
</dbReference>
<gene>
    <name evidence="8" type="ORF">HMPREF0519_1744</name>
</gene>
<dbReference type="GO" id="GO:0046872">
    <property type="term" value="F:metal ion binding"/>
    <property type="evidence" value="ECO:0007669"/>
    <property type="project" value="UniProtKB-KW"/>
</dbReference>
<name>C0XKI3_LENH9</name>
<keyword evidence="4" id="KW-0862">Zinc</keyword>
<keyword evidence="1 8" id="KW-0489">Methyltransferase</keyword>
<evidence type="ECO:0000256" key="5">
    <source>
        <dbReference type="PIRSR" id="PIRSR018249-2"/>
    </source>
</evidence>
<feature type="domain" description="Methyltransferase" evidence="6">
    <location>
        <begin position="95"/>
        <end position="192"/>
    </location>
</feature>
<dbReference type="InterPro" id="IPR025714">
    <property type="entry name" value="Methyltranfer_dom"/>
</dbReference>
<dbReference type="Pfam" id="PF21302">
    <property type="entry name" value="Zn_ribbon_RlmA"/>
    <property type="match status" value="1"/>
</dbReference>
<dbReference type="CDD" id="cd02440">
    <property type="entry name" value="AdoMet_MTases"/>
    <property type="match status" value="1"/>
</dbReference>
<reference evidence="8 9" key="1">
    <citation type="submission" date="2009-01" db="EMBL/GenBank/DDBJ databases">
        <authorList>
            <person name="Qin X."/>
            <person name="Bachman B."/>
            <person name="Battles P."/>
            <person name="Bell A."/>
            <person name="Bess C."/>
            <person name="Bickham C."/>
            <person name="Chaboub L."/>
            <person name="Chen D."/>
            <person name="Coyle M."/>
            <person name="Deiros D.R."/>
            <person name="Dinh H."/>
            <person name="Forbes L."/>
            <person name="Fowler G."/>
            <person name="Francisco L."/>
            <person name="Fu Q."/>
            <person name="Gubbala S."/>
            <person name="Hale W."/>
            <person name="Han Y."/>
            <person name="Hemphill L."/>
            <person name="Highlander S.K."/>
            <person name="Hirani K."/>
            <person name="Hogues M."/>
            <person name="Jackson L."/>
            <person name="Jakkamsetti A."/>
            <person name="Javaid M."/>
            <person name="Jiang H."/>
            <person name="Korchina V."/>
            <person name="Kovar C."/>
            <person name="Lara F."/>
            <person name="Lee S."/>
            <person name="Mata R."/>
            <person name="Mathew T."/>
            <person name="Moen C."/>
            <person name="Morales K."/>
            <person name="Munidasa M."/>
            <person name="Nazareth L."/>
            <person name="Ngo R."/>
            <person name="Nguyen L."/>
            <person name="Okwuonu G."/>
            <person name="Ongeri F."/>
            <person name="Patil S."/>
            <person name="Petrosino J."/>
            <person name="Pham C."/>
            <person name="Pham P."/>
            <person name="Pu L.-L."/>
            <person name="Puazo M."/>
            <person name="Raj R."/>
            <person name="Reid J."/>
            <person name="Rouhana J."/>
            <person name="Saada N."/>
            <person name="Shang Y."/>
            <person name="Simmons D."/>
            <person name="Thornton R."/>
            <person name="Warren J."/>
            <person name="Weissenberger G."/>
            <person name="Zhang J."/>
            <person name="Zhang L."/>
            <person name="Zhou C."/>
            <person name="Zhu D."/>
            <person name="Muzny D."/>
            <person name="Worley K."/>
            <person name="Gibbs R."/>
        </authorList>
    </citation>
    <scope>NUCLEOTIDE SEQUENCE [LARGE SCALE GENOMIC DNA]</scope>
    <source>
        <strain evidence="9">ATCC 8290 / DSM 20176 / CCUG 30140 / JCM 1155 / KCTC 3500 / NBRC 15886 / NCIMB 8040 / NRRL B-1843 / 9</strain>
    </source>
</reference>
<feature type="binding site" evidence="4">
    <location>
        <position position="23"/>
    </location>
    <ligand>
        <name>Zn(2+)</name>
        <dbReference type="ChEBI" id="CHEBI:29105"/>
    </ligand>
</feature>
<dbReference type="EMBL" id="ACGP01000163">
    <property type="protein sequence ID" value="EEI24086.1"/>
    <property type="molecule type" value="Genomic_DNA"/>
</dbReference>
<dbReference type="Pfam" id="PF13847">
    <property type="entry name" value="Methyltransf_31"/>
    <property type="match status" value="1"/>
</dbReference>
<feature type="domain" description="23S rRNA (guanine(745)-N(1))-methyltransferase N-terminal" evidence="7">
    <location>
        <begin position="18"/>
        <end position="50"/>
    </location>
</feature>
<comment type="caution">
    <text evidence="8">The sequence shown here is derived from an EMBL/GenBank/DDBJ whole genome shotgun (WGS) entry which is preliminary data.</text>
</comment>
<feature type="binding site" evidence="4">
    <location>
        <position position="37"/>
    </location>
    <ligand>
        <name>Zn(2+)</name>
        <dbReference type="ChEBI" id="CHEBI:29105"/>
    </ligand>
</feature>
<dbReference type="InterPro" id="IPR029063">
    <property type="entry name" value="SAM-dependent_MTases_sf"/>
</dbReference>
<dbReference type="Gene3D" id="3.40.50.150">
    <property type="entry name" value="Vaccinia Virus protein VP39"/>
    <property type="match status" value="1"/>
</dbReference>
<proteinExistence type="predicted"/>
<dbReference type="RefSeq" id="WP_003636594.1">
    <property type="nucleotide sequence ID" value="NZ_AZDF01000005.1"/>
</dbReference>
<evidence type="ECO:0000256" key="3">
    <source>
        <dbReference type="ARBA" id="ARBA00022691"/>
    </source>
</evidence>
<dbReference type="Proteomes" id="UP000003752">
    <property type="component" value="Unassembled WGS sequence"/>
</dbReference>
<evidence type="ECO:0000256" key="1">
    <source>
        <dbReference type="ARBA" id="ARBA00022603"/>
    </source>
</evidence>